<dbReference type="Pfam" id="PF01743">
    <property type="entry name" value="PolyA_pol"/>
    <property type="match status" value="1"/>
</dbReference>
<dbReference type="InterPro" id="IPR032810">
    <property type="entry name" value="CCA-adding_enz_C"/>
</dbReference>
<dbReference type="NCBIfam" id="NF009814">
    <property type="entry name" value="PRK13299.1"/>
    <property type="match status" value="1"/>
</dbReference>
<dbReference type="Pfam" id="PF13735">
    <property type="entry name" value="tRNA_NucTran2_2"/>
    <property type="match status" value="1"/>
</dbReference>
<dbReference type="Gene3D" id="3.30.460.10">
    <property type="entry name" value="Beta Polymerase, domain 2"/>
    <property type="match status" value="1"/>
</dbReference>
<sequence>MMSNKAPFLAALPVMQQLSDHGYQAYFVGGAVRDYLMQRPINDIDMTTSATPDEVEALFDHTIPIGKEHGTINVVWQGDNYEITTFRTEGAYIDHRRPSEVSFVRDLYLDVERRDFTINAIAMDHQFQILDYFNGQQDIQAKVIRTVSNPHARFEEDALRILRGLRFQSQLGFSIDSETYIAMTDLASDISHLAIERIMVELEKLLKGQYVAETFSSLSDLHIWDYLPYFKALPMDRIHVTAPLTLPQFLAIVMTYDIQGVSMKQLKRSNDEIRHAEKLCQAIKQLPNVSTKSAYRQFVYDFGKLLCLELLDMQSLLQANDITQVSPLVFNMQTVEDTWQSLEITSRKQLAIDGKILMQAFNKKAGPWLKDALRRAECAVVQQNIPNDEQEIIEWVKANVKIP</sequence>
<evidence type="ECO:0000256" key="8">
    <source>
        <dbReference type="ARBA" id="ARBA00022840"/>
    </source>
</evidence>
<comment type="catalytic activity">
    <reaction evidence="11">
        <text>a tRNA precursor + 2 CTP + ATP = a tRNA with a 3' CCA end + 3 diphosphate</text>
        <dbReference type="Rhea" id="RHEA:14433"/>
        <dbReference type="Rhea" id="RHEA-COMP:10465"/>
        <dbReference type="Rhea" id="RHEA-COMP:10468"/>
        <dbReference type="ChEBI" id="CHEBI:30616"/>
        <dbReference type="ChEBI" id="CHEBI:33019"/>
        <dbReference type="ChEBI" id="CHEBI:37563"/>
        <dbReference type="ChEBI" id="CHEBI:74896"/>
        <dbReference type="ChEBI" id="CHEBI:83071"/>
        <dbReference type="EC" id="2.7.7.72"/>
    </reaction>
</comment>
<dbReference type="Pfam" id="PF12627">
    <property type="entry name" value="PolyA_pol_RNAbd"/>
    <property type="match status" value="1"/>
</dbReference>
<feature type="binding site" evidence="11">
    <location>
        <position position="166"/>
    </location>
    <ligand>
        <name>ATP</name>
        <dbReference type="ChEBI" id="CHEBI:30616"/>
    </ligand>
</feature>
<feature type="binding site" evidence="11">
    <location>
        <position position="114"/>
    </location>
    <ligand>
        <name>CTP</name>
        <dbReference type="ChEBI" id="CHEBI:37563"/>
    </ligand>
</feature>
<dbReference type="Gene3D" id="1.10.246.80">
    <property type="match status" value="1"/>
</dbReference>
<keyword evidence="4 11" id="KW-0548">Nucleotidyltransferase</keyword>
<dbReference type="GO" id="GO:0001680">
    <property type="term" value="P:tRNA 3'-terminal CCA addition"/>
    <property type="evidence" value="ECO:0007669"/>
    <property type="project" value="UniProtKB-UniRule"/>
</dbReference>
<dbReference type="Gene3D" id="1.10.3090.10">
    <property type="entry name" value="cca-adding enzyme, domain 2"/>
    <property type="match status" value="1"/>
</dbReference>
<proteinExistence type="inferred from homology"/>
<dbReference type="Proteomes" id="UP000254100">
    <property type="component" value="Unassembled WGS sequence"/>
</dbReference>
<dbReference type="CDD" id="cd05398">
    <property type="entry name" value="NT_ClassII-CCAase"/>
    <property type="match status" value="1"/>
</dbReference>
<evidence type="ECO:0000259" key="14">
    <source>
        <dbReference type="Pfam" id="PF13735"/>
    </source>
</evidence>
<keyword evidence="5 11" id="KW-0479">Metal-binding</keyword>
<keyword evidence="7 11" id="KW-0692">RNA repair</keyword>
<dbReference type="GO" id="GO:0160016">
    <property type="term" value="F:CCACCA tRNA nucleotidyltransferase activity"/>
    <property type="evidence" value="ECO:0007669"/>
    <property type="project" value="RHEA"/>
</dbReference>
<evidence type="ECO:0000256" key="6">
    <source>
        <dbReference type="ARBA" id="ARBA00022741"/>
    </source>
</evidence>
<keyword evidence="9 11" id="KW-0460">Magnesium</keyword>
<feature type="binding site" evidence="11">
    <location>
        <position position="43"/>
    </location>
    <ligand>
        <name>Mg(2+)</name>
        <dbReference type="ChEBI" id="CHEBI:18420"/>
    </ligand>
</feature>
<evidence type="ECO:0000259" key="13">
    <source>
        <dbReference type="Pfam" id="PF12627"/>
    </source>
</evidence>
<feature type="binding site" evidence="11">
    <location>
        <position position="30"/>
    </location>
    <ligand>
        <name>ATP</name>
        <dbReference type="ChEBI" id="CHEBI:30616"/>
    </ligand>
</feature>
<feature type="domain" description="Poly A polymerase head" evidence="12">
    <location>
        <begin position="25"/>
        <end position="145"/>
    </location>
</feature>
<evidence type="ECO:0000256" key="2">
    <source>
        <dbReference type="ARBA" id="ARBA00022679"/>
    </source>
</evidence>
<comment type="function">
    <text evidence="11">Catalyzes the addition and repair of the essential 3'-terminal CCA sequence in tRNAs without using a nucleic acid template. Adds these three nucleotides in the order of C, C, and A to the tRNA nucleotide-73, using CTP and ATP as substrates and producing inorganic pyrophosphate. tRNA 3'-terminal CCA addition is required both for tRNA processing and repair. Also involved in tRNA surveillance by mediating tandem CCA addition to generate a CCACCA at the 3' terminus of unstable tRNAs. While stable tRNAs receive only 3'-terminal CCA, unstable tRNAs are marked with CCACCA and rapidly degraded.</text>
</comment>
<dbReference type="SUPFAM" id="SSF81891">
    <property type="entry name" value="Poly A polymerase C-terminal region-like"/>
    <property type="match status" value="1"/>
</dbReference>
<keyword evidence="10 11" id="KW-0694">RNA-binding</keyword>
<dbReference type="EC" id="2.7.7.72" evidence="11"/>
<evidence type="ECO:0000256" key="3">
    <source>
        <dbReference type="ARBA" id="ARBA00022694"/>
    </source>
</evidence>
<dbReference type="AlphaFoldDB" id="A0A380GT53"/>
<dbReference type="SUPFAM" id="SSF81301">
    <property type="entry name" value="Nucleotidyltransferase"/>
    <property type="match status" value="1"/>
</dbReference>
<feature type="binding site" evidence="11">
    <location>
        <position position="114"/>
    </location>
    <ligand>
        <name>ATP</name>
        <dbReference type="ChEBI" id="CHEBI:30616"/>
    </ligand>
</feature>
<evidence type="ECO:0000256" key="4">
    <source>
        <dbReference type="ARBA" id="ARBA00022695"/>
    </source>
</evidence>
<comment type="cofactor">
    <cofactor evidence="1 11">
        <name>Mg(2+)</name>
        <dbReference type="ChEBI" id="CHEBI:18420"/>
    </cofactor>
</comment>
<keyword evidence="8 11" id="KW-0067">ATP-binding</keyword>
<dbReference type="GO" id="GO:0000287">
    <property type="term" value="F:magnesium ion binding"/>
    <property type="evidence" value="ECO:0007669"/>
    <property type="project" value="UniProtKB-UniRule"/>
</dbReference>
<evidence type="ECO:0000256" key="9">
    <source>
        <dbReference type="ARBA" id="ARBA00022842"/>
    </source>
</evidence>
<keyword evidence="2 11" id="KW-0808">Transferase</keyword>
<feature type="binding site" evidence="11">
    <location>
        <position position="160"/>
    </location>
    <ligand>
        <name>ATP</name>
        <dbReference type="ChEBI" id="CHEBI:30616"/>
    </ligand>
</feature>
<comment type="subunit">
    <text evidence="11">Homodimer.</text>
</comment>
<comment type="miscellaneous">
    <text evidence="11">A single active site specifically recognizes both ATP and CTP and is responsible for their addition.</text>
</comment>
<feature type="binding site" evidence="11">
    <location>
        <position position="30"/>
    </location>
    <ligand>
        <name>CTP</name>
        <dbReference type="ChEBI" id="CHEBI:37563"/>
    </ligand>
</feature>
<dbReference type="GO" id="GO:0004810">
    <property type="term" value="F:CCA tRNA nucleotidyltransferase activity"/>
    <property type="evidence" value="ECO:0007669"/>
    <property type="project" value="UniProtKB-UniRule"/>
</dbReference>
<evidence type="ECO:0000313" key="16">
    <source>
        <dbReference type="Proteomes" id="UP000254100"/>
    </source>
</evidence>
<gene>
    <name evidence="15" type="primary">pap</name>
    <name evidence="11" type="synonym">cca</name>
    <name evidence="15" type="ORF">NCTC13832_01305</name>
</gene>
<dbReference type="GO" id="GO:0042245">
    <property type="term" value="P:RNA repair"/>
    <property type="evidence" value="ECO:0007669"/>
    <property type="project" value="UniProtKB-KW"/>
</dbReference>
<feature type="binding site" evidence="11">
    <location>
        <position position="157"/>
    </location>
    <ligand>
        <name>CTP</name>
        <dbReference type="ChEBI" id="CHEBI:37563"/>
    </ligand>
</feature>
<evidence type="ECO:0000256" key="1">
    <source>
        <dbReference type="ARBA" id="ARBA00001946"/>
    </source>
</evidence>
<evidence type="ECO:0000256" key="5">
    <source>
        <dbReference type="ARBA" id="ARBA00022723"/>
    </source>
</evidence>
<dbReference type="InterPro" id="IPR023068">
    <property type="entry name" value="CCA-adding_enz_firmicutes"/>
</dbReference>
<feature type="binding site" evidence="11">
    <location>
        <position position="160"/>
    </location>
    <ligand>
        <name>CTP</name>
        <dbReference type="ChEBI" id="CHEBI:37563"/>
    </ligand>
</feature>
<feature type="binding site" evidence="11">
    <location>
        <position position="33"/>
    </location>
    <ligand>
        <name>CTP</name>
        <dbReference type="ChEBI" id="CHEBI:37563"/>
    </ligand>
</feature>
<dbReference type="GO" id="GO:0000049">
    <property type="term" value="F:tRNA binding"/>
    <property type="evidence" value="ECO:0007669"/>
    <property type="project" value="UniProtKB-UniRule"/>
</dbReference>
<dbReference type="InterPro" id="IPR002646">
    <property type="entry name" value="PolA_pol_head_dom"/>
</dbReference>
<dbReference type="GO" id="GO:0005524">
    <property type="term" value="F:ATP binding"/>
    <property type="evidence" value="ECO:0007669"/>
    <property type="project" value="UniProtKB-UniRule"/>
</dbReference>
<dbReference type="PANTHER" id="PTHR46173">
    <property type="entry name" value="CCA TRNA NUCLEOTIDYLTRANSFERASE 1, MITOCHONDRIAL"/>
    <property type="match status" value="1"/>
</dbReference>
<feature type="binding site" evidence="11">
    <location>
        <position position="45"/>
    </location>
    <ligand>
        <name>Mg(2+)</name>
        <dbReference type="ChEBI" id="CHEBI:18420"/>
    </ligand>
</feature>
<evidence type="ECO:0000256" key="10">
    <source>
        <dbReference type="ARBA" id="ARBA00022884"/>
    </source>
</evidence>
<organism evidence="15 16">
    <name type="scientific">Staphylococcus microti</name>
    <dbReference type="NCBI Taxonomy" id="569857"/>
    <lineage>
        <taxon>Bacteria</taxon>
        <taxon>Bacillati</taxon>
        <taxon>Bacillota</taxon>
        <taxon>Bacilli</taxon>
        <taxon>Bacillales</taxon>
        <taxon>Staphylococcaceae</taxon>
        <taxon>Staphylococcus</taxon>
    </lineage>
</organism>
<protein>
    <recommendedName>
        <fullName evidence="11">CCA-adding enzyme</fullName>
        <ecNumber evidence="11">2.7.7.72</ecNumber>
    </recommendedName>
    <alternativeName>
        <fullName evidence="11">CCA tRNA nucleotidyltransferase</fullName>
    </alternativeName>
    <alternativeName>
        <fullName evidence="11">tRNA CCA-pyrophosphorylase</fullName>
    </alternativeName>
    <alternativeName>
        <fullName evidence="11">tRNA adenylyl-/cytidylyl- transferase</fullName>
    </alternativeName>
    <alternativeName>
        <fullName evidence="11">tRNA nucleotidyltransferase</fullName>
    </alternativeName>
    <alternativeName>
        <fullName evidence="11">tRNA-NT</fullName>
    </alternativeName>
</protein>
<feature type="domain" description="CCA-adding enzyme C-terminal" evidence="14">
    <location>
        <begin position="261"/>
        <end position="396"/>
    </location>
</feature>
<feature type="binding site" evidence="11">
    <location>
        <position position="157"/>
    </location>
    <ligand>
        <name>ATP</name>
        <dbReference type="ChEBI" id="CHEBI:30616"/>
    </ligand>
</feature>
<accession>A0A380GT53</accession>
<dbReference type="InterPro" id="IPR043519">
    <property type="entry name" value="NT_sf"/>
</dbReference>
<name>A0A380GT53_9STAP</name>
<dbReference type="EMBL" id="UHDT01000001">
    <property type="protein sequence ID" value="SUM57621.1"/>
    <property type="molecule type" value="Genomic_DNA"/>
</dbReference>
<reference evidence="15 16" key="1">
    <citation type="submission" date="2018-06" db="EMBL/GenBank/DDBJ databases">
        <authorList>
            <consortium name="Pathogen Informatics"/>
            <person name="Doyle S."/>
        </authorList>
    </citation>
    <scope>NUCLEOTIDE SEQUENCE [LARGE SCALE GENOMIC DNA]</scope>
    <source>
        <strain evidence="15 16">NCTC13832</strain>
    </source>
</reference>
<dbReference type="InterPro" id="IPR032828">
    <property type="entry name" value="PolyA_RNA-bd"/>
</dbReference>
<feature type="binding site" evidence="11">
    <location>
        <position position="33"/>
    </location>
    <ligand>
        <name>ATP</name>
        <dbReference type="ChEBI" id="CHEBI:30616"/>
    </ligand>
</feature>
<dbReference type="InterPro" id="IPR050264">
    <property type="entry name" value="Bact_CCA-adding_enz_type3_sf"/>
</dbReference>
<dbReference type="HAMAP" id="MF_01263">
    <property type="entry name" value="CCA_bact_type3"/>
    <property type="match status" value="1"/>
</dbReference>
<evidence type="ECO:0000259" key="12">
    <source>
        <dbReference type="Pfam" id="PF01743"/>
    </source>
</evidence>
<comment type="catalytic activity">
    <reaction evidence="11">
        <text>a tRNA with a 3' CCA end + 2 CTP + ATP = a tRNA with a 3' CCACCA end + 3 diphosphate</text>
        <dbReference type="Rhea" id="RHEA:76235"/>
        <dbReference type="Rhea" id="RHEA-COMP:10468"/>
        <dbReference type="Rhea" id="RHEA-COMP:18655"/>
        <dbReference type="ChEBI" id="CHEBI:30616"/>
        <dbReference type="ChEBI" id="CHEBI:33019"/>
        <dbReference type="ChEBI" id="CHEBI:37563"/>
        <dbReference type="ChEBI" id="CHEBI:83071"/>
        <dbReference type="ChEBI" id="CHEBI:195187"/>
    </reaction>
</comment>
<feature type="domain" description="tRNA nucleotidyltransferase/poly(A) polymerase RNA and SrmB- binding" evidence="13">
    <location>
        <begin position="172"/>
        <end position="231"/>
    </location>
</feature>
<keyword evidence="3 11" id="KW-0819">tRNA processing</keyword>
<keyword evidence="6 11" id="KW-0547">Nucleotide-binding</keyword>
<evidence type="ECO:0000256" key="11">
    <source>
        <dbReference type="HAMAP-Rule" id="MF_01263"/>
    </source>
</evidence>
<feature type="binding site" evidence="11">
    <location>
        <position position="166"/>
    </location>
    <ligand>
        <name>CTP</name>
        <dbReference type="ChEBI" id="CHEBI:37563"/>
    </ligand>
</feature>
<dbReference type="PANTHER" id="PTHR46173:SF1">
    <property type="entry name" value="CCA TRNA NUCLEOTIDYLTRANSFERASE 1, MITOCHONDRIAL"/>
    <property type="match status" value="1"/>
</dbReference>
<feature type="binding site" evidence="11">
    <location>
        <position position="163"/>
    </location>
    <ligand>
        <name>ATP</name>
        <dbReference type="ChEBI" id="CHEBI:30616"/>
    </ligand>
</feature>
<evidence type="ECO:0000256" key="7">
    <source>
        <dbReference type="ARBA" id="ARBA00022800"/>
    </source>
</evidence>
<comment type="similarity">
    <text evidence="11">Belongs to the tRNA nucleotidyltransferase/poly(A) polymerase family. Bacterial CCA-adding enzyme type 3 subfamily.</text>
</comment>
<feature type="binding site" evidence="11">
    <location>
        <position position="163"/>
    </location>
    <ligand>
        <name>CTP</name>
        <dbReference type="ChEBI" id="CHEBI:37563"/>
    </ligand>
</feature>
<evidence type="ECO:0000313" key="15">
    <source>
        <dbReference type="EMBL" id="SUM57621.1"/>
    </source>
</evidence>